<comment type="subcellular location">
    <subcellularLocation>
        <location evidence="1">Nucleus</location>
    </subcellularLocation>
</comment>
<dbReference type="GO" id="GO:0005634">
    <property type="term" value="C:nucleus"/>
    <property type="evidence" value="ECO:0007669"/>
    <property type="project" value="UniProtKB-SubCell"/>
</dbReference>
<dbReference type="Pfam" id="PF00172">
    <property type="entry name" value="Zn_clus"/>
    <property type="match status" value="1"/>
</dbReference>
<dbReference type="AlphaFoldDB" id="M2UC46"/>
<dbReference type="SUPFAM" id="SSF57701">
    <property type="entry name" value="Zn2/Cys6 DNA-binding domain"/>
    <property type="match status" value="1"/>
</dbReference>
<dbReference type="eggNOG" id="ENOG502SH6M">
    <property type="taxonomic scope" value="Eukaryota"/>
</dbReference>
<dbReference type="HOGENOM" id="CLU_366007_0_0_1"/>
<protein>
    <recommendedName>
        <fullName evidence="7">Zn(2)-C6 fungal-type domain-containing protein</fullName>
    </recommendedName>
</protein>
<dbReference type="InterPro" id="IPR001138">
    <property type="entry name" value="Zn2Cys6_DnaBD"/>
</dbReference>
<reference evidence="8 9" key="1">
    <citation type="journal article" date="2012" name="PLoS Pathog.">
        <title>Diverse lifestyles and strategies of plant pathogenesis encoded in the genomes of eighteen Dothideomycetes fungi.</title>
        <authorList>
            <person name="Ohm R.A."/>
            <person name="Feau N."/>
            <person name="Henrissat B."/>
            <person name="Schoch C.L."/>
            <person name="Horwitz B.A."/>
            <person name="Barry K.W."/>
            <person name="Condon B.J."/>
            <person name="Copeland A.C."/>
            <person name="Dhillon B."/>
            <person name="Glaser F."/>
            <person name="Hesse C.N."/>
            <person name="Kosti I."/>
            <person name="LaButti K."/>
            <person name="Lindquist E.A."/>
            <person name="Lucas S."/>
            <person name="Salamov A.A."/>
            <person name="Bradshaw R.E."/>
            <person name="Ciuffetti L."/>
            <person name="Hamelin R.C."/>
            <person name="Kema G.H.J."/>
            <person name="Lawrence C."/>
            <person name="Scott J.A."/>
            <person name="Spatafora J.W."/>
            <person name="Turgeon B.G."/>
            <person name="de Wit P.J.G.M."/>
            <person name="Zhong S."/>
            <person name="Goodwin S.B."/>
            <person name="Grigoriev I.V."/>
        </authorList>
    </citation>
    <scope>NUCLEOTIDE SEQUENCE [LARGE SCALE GENOMIC DNA]</scope>
    <source>
        <strain evidence="9">C5 / ATCC 48332 / race O</strain>
    </source>
</reference>
<feature type="compositionally biased region" description="Low complexity" evidence="6">
    <location>
        <begin position="113"/>
        <end position="126"/>
    </location>
</feature>
<name>M2UC46_COCH5</name>
<sequence>MAEGASSSPGRSTRMSRNAACTHCRTSKVRCNPSSIAGRPCQRCTKLNLSCVVNPTCRRITRKSQLDQLAREVQAIKETVVVDNSSNTIRQPALHTPSSPSTWSPRVQGANGASSSSATPAFSANASDHHTRHGDNVVVVVDDDARADSTAVPSLHRALDSQPFTGPEIDEHFNIYFHHFHPHFPILSQRDPNKCYDTSPFLFWVIVLISCRRQPTHTISATIRLLTEYVKHETDAAVPKVPQPLAQLHAILLVAAWGLYPGVRFINDPAYWLSGIAINSCLLLGFHTASGRHPEYNHVTLGTISSNTEAAVTWAASSIVNRRLSTNLGLPCMAPVNKATMNLIHDEDSVLPVSFRVQLECQVFMDRVNKTLGSSLEESNGVPRELVHMFEDEWVAARARIIAKHTDPVLSLYTLFVLLEVQMYYFLPMPTCNSRSSTTVSSLSGRDNLPPSIEADILRCYTTASTVITRAMDLDETTDLLYYLPHYTIRPIAHAIAVVFRVIRSDLPLRHLQIVVPEEATKLSAHTVTISRRISAVEGDLAWRLARCVELWDATSAPYLAAAAAAAAAANPFNTVTGGDDQNNNDSEQAASAGASLDYEPVLVEMFRQRMVAALGWDFMIRWKSKHGPVHMGPYKPQPQTQHLGMQVGVDEAGGHTQHQQQTPSASSTGSSDCVNNRYQGTSTGPEGGPARFQAAQQDQQRFQSQQQHRTGMPANASSAIAPLSETELSLPSTGTMGTECLLGTDWGFLDDFIWGFDSQDA</sequence>
<dbReference type="PROSITE" id="PS00463">
    <property type="entry name" value="ZN2_CY6_FUNGAL_1"/>
    <property type="match status" value="1"/>
</dbReference>
<evidence type="ECO:0000313" key="8">
    <source>
        <dbReference type="EMBL" id="EMD85568.1"/>
    </source>
</evidence>
<dbReference type="InterPro" id="IPR036864">
    <property type="entry name" value="Zn2-C6_fun-type_DNA-bd_sf"/>
</dbReference>
<evidence type="ECO:0000259" key="7">
    <source>
        <dbReference type="PROSITE" id="PS50048"/>
    </source>
</evidence>
<feature type="region of interest" description="Disordered" evidence="6">
    <location>
        <begin position="654"/>
        <end position="722"/>
    </location>
</feature>
<reference evidence="9" key="2">
    <citation type="journal article" date="2013" name="PLoS Genet.">
        <title>Comparative genome structure, secondary metabolite, and effector coding capacity across Cochliobolus pathogens.</title>
        <authorList>
            <person name="Condon B.J."/>
            <person name="Leng Y."/>
            <person name="Wu D."/>
            <person name="Bushley K.E."/>
            <person name="Ohm R.A."/>
            <person name="Otillar R."/>
            <person name="Martin J."/>
            <person name="Schackwitz W."/>
            <person name="Grimwood J."/>
            <person name="MohdZainudin N."/>
            <person name="Xue C."/>
            <person name="Wang R."/>
            <person name="Manning V.A."/>
            <person name="Dhillon B."/>
            <person name="Tu Z.J."/>
            <person name="Steffenson B.J."/>
            <person name="Salamov A."/>
            <person name="Sun H."/>
            <person name="Lowry S."/>
            <person name="LaButti K."/>
            <person name="Han J."/>
            <person name="Copeland A."/>
            <person name="Lindquist E."/>
            <person name="Barry K."/>
            <person name="Schmutz J."/>
            <person name="Baker S.E."/>
            <person name="Ciuffetti L.M."/>
            <person name="Grigoriev I.V."/>
            <person name="Zhong S."/>
            <person name="Turgeon B.G."/>
        </authorList>
    </citation>
    <scope>NUCLEOTIDE SEQUENCE [LARGE SCALE GENOMIC DNA]</scope>
    <source>
        <strain evidence="9">C5 / ATCC 48332 / race O</strain>
    </source>
</reference>
<dbReference type="OrthoDB" id="3163292at2759"/>
<evidence type="ECO:0000256" key="3">
    <source>
        <dbReference type="ARBA" id="ARBA00023125"/>
    </source>
</evidence>
<proteinExistence type="predicted"/>
<organism evidence="8 9">
    <name type="scientific">Cochliobolus heterostrophus (strain C5 / ATCC 48332 / race O)</name>
    <name type="common">Southern corn leaf blight fungus</name>
    <name type="synonym">Bipolaris maydis</name>
    <dbReference type="NCBI Taxonomy" id="701091"/>
    <lineage>
        <taxon>Eukaryota</taxon>
        <taxon>Fungi</taxon>
        <taxon>Dikarya</taxon>
        <taxon>Ascomycota</taxon>
        <taxon>Pezizomycotina</taxon>
        <taxon>Dothideomycetes</taxon>
        <taxon>Pleosporomycetidae</taxon>
        <taxon>Pleosporales</taxon>
        <taxon>Pleosporineae</taxon>
        <taxon>Pleosporaceae</taxon>
        <taxon>Bipolaris</taxon>
    </lineage>
</organism>
<keyword evidence="2" id="KW-0805">Transcription regulation</keyword>
<gene>
    <name evidence="8" type="ORF">COCHEDRAFT_1219275</name>
</gene>
<evidence type="ECO:0000313" key="9">
    <source>
        <dbReference type="Proteomes" id="UP000016936"/>
    </source>
</evidence>
<dbReference type="PANTHER" id="PTHR31845">
    <property type="entry name" value="FINGER DOMAIN PROTEIN, PUTATIVE-RELATED"/>
    <property type="match status" value="1"/>
</dbReference>
<feature type="compositionally biased region" description="Polar residues" evidence="6">
    <location>
        <begin position="657"/>
        <end position="685"/>
    </location>
</feature>
<dbReference type="EMBL" id="KB445588">
    <property type="protein sequence ID" value="EMD85568.1"/>
    <property type="molecule type" value="Genomic_DNA"/>
</dbReference>
<feature type="region of interest" description="Disordered" evidence="6">
    <location>
        <begin position="87"/>
        <end position="130"/>
    </location>
</feature>
<dbReference type="GO" id="GO:0000981">
    <property type="term" value="F:DNA-binding transcription factor activity, RNA polymerase II-specific"/>
    <property type="evidence" value="ECO:0007669"/>
    <property type="project" value="InterPro"/>
</dbReference>
<keyword evidence="3" id="KW-0238">DNA-binding</keyword>
<dbReference type="GO" id="GO:0008270">
    <property type="term" value="F:zinc ion binding"/>
    <property type="evidence" value="ECO:0007669"/>
    <property type="project" value="InterPro"/>
</dbReference>
<keyword evidence="4" id="KW-0804">Transcription</keyword>
<dbReference type="SMART" id="SM00066">
    <property type="entry name" value="GAL4"/>
    <property type="match status" value="1"/>
</dbReference>
<dbReference type="CDD" id="cd12148">
    <property type="entry name" value="fungal_TF_MHR"/>
    <property type="match status" value="1"/>
</dbReference>
<dbReference type="Proteomes" id="UP000016936">
    <property type="component" value="Unassembled WGS sequence"/>
</dbReference>
<keyword evidence="5" id="KW-0539">Nucleus</keyword>
<evidence type="ECO:0000256" key="4">
    <source>
        <dbReference type="ARBA" id="ARBA00023163"/>
    </source>
</evidence>
<dbReference type="PANTHER" id="PTHR31845:SF21">
    <property type="entry name" value="REGULATORY PROTEIN LEU3"/>
    <property type="match status" value="1"/>
</dbReference>
<dbReference type="PROSITE" id="PS50048">
    <property type="entry name" value="ZN2_CY6_FUNGAL_2"/>
    <property type="match status" value="1"/>
</dbReference>
<evidence type="ECO:0000256" key="2">
    <source>
        <dbReference type="ARBA" id="ARBA00023015"/>
    </source>
</evidence>
<evidence type="ECO:0000256" key="1">
    <source>
        <dbReference type="ARBA" id="ARBA00004123"/>
    </source>
</evidence>
<dbReference type="GO" id="GO:0000976">
    <property type="term" value="F:transcription cis-regulatory region binding"/>
    <property type="evidence" value="ECO:0007669"/>
    <property type="project" value="TreeGrafter"/>
</dbReference>
<feature type="compositionally biased region" description="Polar residues" evidence="6">
    <location>
        <begin position="87"/>
        <end position="105"/>
    </location>
</feature>
<evidence type="ECO:0000256" key="6">
    <source>
        <dbReference type="SAM" id="MobiDB-lite"/>
    </source>
</evidence>
<dbReference type="Gene3D" id="4.10.240.10">
    <property type="entry name" value="Zn(2)-C6 fungal-type DNA-binding domain"/>
    <property type="match status" value="1"/>
</dbReference>
<feature type="compositionally biased region" description="Low complexity" evidence="6">
    <location>
        <begin position="691"/>
        <end position="708"/>
    </location>
</feature>
<dbReference type="STRING" id="701091.M2UC46"/>
<accession>M2UC46</accession>
<keyword evidence="9" id="KW-1185">Reference proteome</keyword>
<dbReference type="CDD" id="cd00067">
    <property type="entry name" value="GAL4"/>
    <property type="match status" value="1"/>
</dbReference>
<dbReference type="OMA" id="FMDDFGW"/>
<dbReference type="InterPro" id="IPR051089">
    <property type="entry name" value="prtT"/>
</dbReference>
<feature type="domain" description="Zn(2)-C6 fungal-type" evidence="7">
    <location>
        <begin position="20"/>
        <end position="53"/>
    </location>
</feature>
<evidence type="ECO:0000256" key="5">
    <source>
        <dbReference type="ARBA" id="ARBA00023242"/>
    </source>
</evidence>